<proteinExistence type="inferred from homology"/>
<accession>A0A9N9S698</accession>
<feature type="compositionally biased region" description="Basic and acidic residues" evidence="9">
    <location>
        <begin position="401"/>
        <end position="419"/>
    </location>
</feature>
<dbReference type="InterPro" id="IPR015615">
    <property type="entry name" value="TGF-beta-rel"/>
</dbReference>
<keyword evidence="3" id="KW-0964">Secreted</keyword>
<reference evidence="12" key="2">
    <citation type="submission" date="2022-10" db="EMBL/GenBank/DDBJ databases">
        <authorList>
            <consortium name="ENA_rothamsted_submissions"/>
            <consortium name="culmorum"/>
            <person name="King R."/>
        </authorList>
    </citation>
    <scope>NUCLEOTIDE SEQUENCE</scope>
</reference>
<sequence length="687" mass="79946">MFGSYKYRTLVLCLILMQQTIEASDDVQEMRKKQKISLQQQEQMLLQMQHEIQVQLQNLYAEQHRLESPDGDGNDIGYEYPSYCANCLGDTFESTNKNLLSSEYSRKADGTSKATQSENELNQLSDHKRLEAIKQQILLKLNLREKPNITNSIPKQFILDTLHRAGERDFEYTTMMMQSGAQSMTTSSDDPIVERLQQLRRNNSENSFSDEKEFMDDEGEFDDFYGKTREIITFAERGQRINSHHILTFSTAYDNQTQPNAKLKIRKATLWIMVEVQPSSHKMKRESVDDESSRSSRVNVNTTNESLRHNQAPTKRRKRRKKDGQNRNEKNLYFYYDNHNFNSHISNNNNNNNNENNDNSYNNYKNYNDIQNTMSKNNNNNNNKNNNNDNHIINNNSYDDIEWRDGQQKSTKTDNDPSLRDSLSNAGDKFGNFTQISTNNNNNHYRHKHKSHNNITLWIFRVRDTNQTNLNSSVDDNKVLSDRMEYSTSKEISLSKLGWQKLDVTSLVQKFYEESSSRTSLETSMQLLIDCTGCIRNNLKIHLLQDTDEVESTKPFLVVHIEPNIVRRTRRRAIDCSLAGKSQCCKQRFYVSFKTLGWDDWIIAPPGYYANYCRGDCGNGVHRTPDTLLTYYSHVFHEVRKYNKLNGNQLCCAPLKFSSMSLIYFDPDGKIIKRDLPKMVVDECGCP</sequence>
<dbReference type="Pfam" id="PF00019">
    <property type="entry name" value="TGF_beta"/>
    <property type="match status" value="1"/>
</dbReference>
<evidence type="ECO:0000256" key="8">
    <source>
        <dbReference type="RuleBase" id="RU000354"/>
    </source>
</evidence>
<evidence type="ECO:0000256" key="10">
    <source>
        <dbReference type="SAM" id="SignalP"/>
    </source>
</evidence>
<gene>
    <name evidence="12" type="ORF">CHIRRI_LOCUS12956</name>
</gene>
<dbReference type="InterPro" id="IPR029034">
    <property type="entry name" value="Cystine-knot_cytokine"/>
</dbReference>
<dbReference type="AlphaFoldDB" id="A0A9N9S698"/>
<organism evidence="12 13">
    <name type="scientific">Chironomus riparius</name>
    <dbReference type="NCBI Taxonomy" id="315576"/>
    <lineage>
        <taxon>Eukaryota</taxon>
        <taxon>Metazoa</taxon>
        <taxon>Ecdysozoa</taxon>
        <taxon>Arthropoda</taxon>
        <taxon>Hexapoda</taxon>
        <taxon>Insecta</taxon>
        <taxon>Pterygota</taxon>
        <taxon>Neoptera</taxon>
        <taxon>Endopterygota</taxon>
        <taxon>Diptera</taxon>
        <taxon>Nematocera</taxon>
        <taxon>Chironomoidea</taxon>
        <taxon>Chironomidae</taxon>
        <taxon>Chironominae</taxon>
        <taxon>Chironomus</taxon>
    </lineage>
</organism>
<evidence type="ECO:0000256" key="3">
    <source>
        <dbReference type="ARBA" id="ARBA00022525"/>
    </source>
</evidence>
<dbReference type="SUPFAM" id="SSF57501">
    <property type="entry name" value="Cystine-knot cytokines"/>
    <property type="match status" value="1"/>
</dbReference>
<keyword evidence="13" id="KW-1185">Reference proteome</keyword>
<feature type="chain" id="PRO_5040331125" description="TGF-beta family profile domain-containing protein" evidence="10">
    <location>
        <begin position="24"/>
        <end position="687"/>
    </location>
</feature>
<keyword evidence="7" id="KW-0325">Glycoprotein</keyword>
<dbReference type="PROSITE" id="PS51362">
    <property type="entry name" value="TGF_BETA_2"/>
    <property type="match status" value="1"/>
</dbReference>
<keyword evidence="5 8" id="KW-0339">Growth factor</keyword>
<dbReference type="Gene3D" id="2.60.120.970">
    <property type="match status" value="1"/>
</dbReference>
<evidence type="ECO:0000313" key="12">
    <source>
        <dbReference type="EMBL" id="CAG9810139.1"/>
    </source>
</evidence>
<feature type="compositionally biased region" description="Low complexity" evidence="9">
    <location>
        <begin position="376"/>
        <end position="396"/>
    </location>
</feature>
<dbReference type="CDD" id="cd13752">
    <property type="entry name" value="TGF_beta_INHB"/>
    <property type="match status" value="1"/>
</dbReference>
<dbReference type="Proteomes" id="UP001153620">
    <property type="component" value="Chromosome 4"/>
</dbReference>
<evidence type="ECO:0000256" key="5">
    <source>
        <dbReference type="ARBA" id="ARBA00023030"/>
    </source>
</evidence>
<dbReference type="Gene3D" id="2.10.90.10">
    <property type="entry name" value="Cystine-knot cytokines"/>
    <property type="match status" value="1"/>
</dbReference>
<dbReference type="OrthoDB" id="6516235at2759"/>
<feature type="signal peptide" evidence="10">
    <location>
        <begin position="1"/>
        <end position="23"/>
    </location>
</feature>
<feature type="compositionally biased region" description="Low complexity" evidence="9">
    <location>
        <begin position="295"/>
        <end position="304"/>
    </location>
</feature>
<protein>
    <recommendedName>
        <fullName evidence="11">TGF-beta family profile domain-containing protein</fullName>
    </recommendedName>
</protein>
<reference evidence="12" key="1">
    <citation type="submission" date="2022-01" db="EMBL/GenBank/DDBJ databases">
        <authorList>
            <person name="King R."/>
        </authorList>
    </citation>
    <scope>NUCLEOTIDE SEQUENCE</scope>
</reference>
<evidence type="ECO:0000256" key="2">
    <source>
        <dbReference type="ARBA" id="ARBA00006656"/>
    </source>
</evidence>
<evidence type="ECO:0000256" key="9">
    <source>
        <dbReference type="SAM" id="MobiDB-lite"/>
    </source>
</evidence>
<comment type="subcellular location">
    <subcellularLocation>
        <location evidence="1">Secreted</location>
    </subcellularLocation>
</comment>
<dbReference type="FunFam" id="2.10.90.10:FF:000005">
    <property type="entry name" value="Inhibin beta A chain"/>
    <property type="match status" value="1"/>
</dbReference>
<dbReference type="EMBL" id="OU895880">
    <property type="protein sequence ID" value="CAG9810139.1"/>
    <property type="molecule type" value="Genomic_DNA"/>
</dbReference>
<evidence type="ECO:0000259" key="11">
    <source>
        <dbReference type="PROSITE" id="PS51362"/>
    </source>
</evidence>
<evidence type="ECO:0000256" key="6">
    <source>
        <dbReference type="ARBA" id="ARBA00023157"/>
    </source>
</evidence>
<keyword evidence="4 10" id="KW-0732">Signal</keyword>
<evidence type="ECO:0000313" key="13">
    <source>
        <dbReference type="Proteomes" id="UP001153620"/>
    </source>
</evidence>
<evidence type="ECO:0000256" key="1">
    <source>
        <dbReference type="ARBA" id="ARBA00004613"/>
    </source>
</evidence>
<feature type="compositionally biased region" description="Low complexity" evidence="9">
    <location>
        <begin position="337"/>
        <end position="369"/>
    </location>
</feature>
<dbReference type="PANTHER" id="PTHR11848:SF309">
    <property type="entry name" value="INHIBIN BETA CHAIN"/>
    <property type="match status" value="1"/>
</dbReference>
<dbReference type="GO" id="GO:0005125">
    <property type="term" value="F:cytokine activity"/>
    <property type="evidence" value="ECO:0007669"/>
    <property type="project" value="TreeGrafter"/>
</dbReference>
<dbReference type="PROSITE" id="PS00250">
    <property type="entry name" value="TGF_BETA_1"/>
    <property type="match status" value="1"/>
</dbReference>
<feature type="region of interest" description="Disordered" evidence="9">
    <location>
        <begin position="278"/>
        <end position="431"/>
    </location>
</feature>
<dbReference type="InterPro" id="IPR017948">
    <property type="entry name" value="TGFb_CS"/>
</dbReference>
<dbReference type="PANTHER" id="PTHR11848">
    <property type="entry name" value="TGF-BETA FAMILY"/>
    <property type="match status" value="1"/>
</dbReference>
<dbReference type="GO" id="GO:0005615">
    <property type="term" value="C:extracellular space"/>
    <property type="evidence" value="ECO:0007669"/>
    <property type="project" value="TreeGrafter"/>
</dbReference>
<feature type="domain" description="TGF-beta family profile" evidence="11">
    <location>
        <begin position="568"/>
        <end position="687"/>
    </location>
</feature>
<dbReference type="InterPro" id="IPR001839">
    <property type="entry name" value="TGF-b_C"/>
</dbReference>
<evidence type="ECO:0000256" key="7">
    <source>
        <dbReference type="ARBA" id="ARBA00023180"/>
    </source>
</evidence>
<comment type="similarity">
    <text evidence="2 8">Belongs to the TGF-beta family.</text>
</comment>
<dbReference type="GO" id="GO:0008083">
    <property type="term" value="F:growth factor activity"/>
    <property type="evidence" value="ECO:0007669"/>
    <property type="project" value="UniProtKB-KW"/>
</dbReference>
<evidence type="ECO:0000256" key="4">
    <source>
        <dbReference type="ARBA" id="ARBA00022729"/>
    </source>
</evidence>
<dbReference type="SMART" id="SM00204">
    <property type="entry name" value="TGFB"/>
    <property type="match status" value="1"/>
</dbReference>
<feature type="compositionally biased region" description="Basic and acidic residues" evidence="9">
    <location>
        <begin position="285"/>
        <end position="294"/>
    </location>
</feature>
<name>A0A9N9S698_9DIPT</name>
<keyword evidence="6" id="KW-1015">Disulfide bond</keyword>